<feature type="transmembrane region" description="Helical" evidence="1">
    <location>
        <begin position="68"/>
        <end position="88"/>
    </location>
</feature>
<keyword evidence="1" id="KW-1133">Transmembrane helix</keyword>
<dbReference type="PANTHER" id="PTHR37308:SF1">
    <property type="entry name" value="POLYPRENYL-PHOSPHATE TRANSPORTER"/>
    <property type="match status" value="1"/>
</dbReference>
<reference evidence="2 3" key="1">
    <citation type="submission" date="2020-08" db="EMBL/GenBank/DDBJ databases">
        <title>Genomic Encyclopedia of Type Strains, Phase IV (KMG-IV): sequencing the most valuable type-strain genomes for metagenomic binning, comparative biology and taxonomic classification.</title>
        <authorList>
            <person name="Goeker M."/>
        </authorList>
    </citation>
    <scope>NUCLEOTIDE SEQUENCE [LARGE SCALE GENOMIC DNA]</scope>
    <source>
        <strain evidence="2 3">DSM 29568</strain>
    </source>
</reference>
<evidence type="ECO:0000256" key="1">
    <source>
        <dbReference type="SAM" id="Phobius"/>
    </source>
</evidence>
<feature type="transmembrane region" description="Helical" evidence="1">
    <location>
        <begin position="308"/>
        <end position="327"/>
    </location>
</feature>
<dbReference type="RefSeq" id="WP_183478193.1">
    <property type="nucleotide sequence ID" value="NZ_JACIFO010000011.1"/>
</dbReference>
<keyword evidence="3" id="KW-1185">Reference proteome</keyword>
<dbReference type="EMBL" id="JACIFO010000011">
    <property type="protein sequence ID" value="MBB4119851.1"/>
    <property type="molecule type" value="Genomic_DNA"/>
</dbReference>
<accession>A0A840ES39</accession>
<feature type="transmembrane region" description="Helical" evidence="1">
    <location>
        <begin position="155"/>
        <end position="188"/>
    </location>
</feature>
<keyword evidence="1" id="KW-0472">Membrane</keyword>
<proteinExistence type="predicted"/>
<evidence type="ECO:0000313" key="3">
    <source>
        <dbReference type="Proteomes" id="UP000553034"/>
    </source>
</evidence>
<keyword evidence="1" id="KW-0812">Transmembrane</keyword>
<protein>
    <submittedName>
        <fullName evidence="2">Putative membrane protein</fullName>
    </submittedName>
</protein>
<dbReference type="InterPro" id="IPR007163">
    <property type="entry name" value="VCA0040-like"/>
</dbReference>
<name>A0A840ES39_9FLAO</name>
<sequence>MRNLKDYFLIGIKGMAMGAADAVPGVSGGTIAFIAGIYEELIETISNVNLNLFKTLFTKGFKSFWHELNGNFILALLSGIIISFITFMRIAKYLLEHHPIYIWSFFFGLIIASIFLVAKQITKWRFSTYLFLLIGAVLAFYITTLPALGSNNNALFLVLAGAIAICAMILPGISGSFILVILGAYKSLSDAIHDWDFKKIALFALGALIGLLSFSRVLKWFFKHYHNTTLAILTGFIFGSLNKVWPWKTTALVMEQDTGRIIDFSEVSSLGTLNVYQQKIGNFDNYKIVLEKSVLPNTFTEANIQTEAHLFAAILFAVLGFLTIYLLEHFGNKHKNAPH</sequence>
<gene>
    <name evidence="2" type="ORF">GGR32_002162</name>
</gene>
<dbReference type="AlphaFoldDB" id="A0A840ES39"/>
<feature type="transmembrane region" description="Helical" evidence="1">
    <location>
        <begin position="130"/>
        <end position="149"/>
    </location>
</feature>
<organism evidence="2 3">
    <name type="scientific">Mesonia hippocampi</name>
    <dbReference type="NCBI Taxonomy" id="1628250"/>
    <lineage>
        <taxon>Bacteria</taxon>
        <taxon>Pseudomonadati</taxon>
        <taxon>Bacteroidota</taxon>
        <taxon>Flavobacteriia</taxon>
        <taxon>Flavobacteriales</taxon>
        <taxon>Flavobacteriaceae</taxon>
        <taxon>Mesonia</taxon>
    </lineage>
</organism>
<comment type="caution">
    <text evidence="2">The sequence shown here is derived from an EMBL/GenBank/DDBJ whole genome shotgun (WGS) entry which is preliminary data.</text>
</comment>
<dbReference type="Proteomes" id="UP000553034">
    <property type="component" value="Unassembled WGS sequence"/>
</dbReference>
<feature type="transmembrane region" description="Helical" evidence="1">
    <location>
        <begin position="200"/>
        <end position="218"/>
    </location>
</feature>
<feature type="transmembrane region" description="Helical" evidence="1">
    <location>
        <begin position="100"/>
        <end position="118"/>
    </location>
</feature>
<dbReference type="PANTHER" id="PTHR37308">
    <property type="entry name" value="INTEGRAL MEMBRANE PROTEIN"/>
    <property type="match status" value="1"/>
</dbReference>
<evidence type="ECO:0000313" key="2">
    <source>
        <dbReference type="EMBL" id="MBB4119851.1"/>
    </source>
</evidence>
<dbReference type="Pfam" id="PF04018">
    <property type="entry name" value="VCA0040-like"/>
    <property type="match status" value="1"/>
</dbReference>